<feature type="domain" description="Amidohydrolase-related" evidence="8">
    <location>
        <begin position="61"/>
        <end position="375"/>
    </location>
</feature>
<keyword evidence="5 7" id="KW-0862">Zinc</keyword>
<feature type="binding site" evidence="7">
    <location>
        <position position="142"/>
    </location>
    <ligand>
        <name>4-imidazolone-5-propanoate</name>
        <dbReference type="ChEBI" id="CHEBI:77893"/>
    </ligand>
</feature>
<dbReference type="NCBIfam" id="TIGR01224">
    <property type="entry name" value="hutI"/>
    <property type="match status" value="1"/>
</dbReference>
<feature type="binding site" evidence="7">
    <location>
        <position position="79"/>
    </location>
    <ligand>
        <name>4-imidazolone-5-propanoate</name>
        <dbReference type="ChEBI" id="CHEBI:77893"/>
    </ligand>
</feature>
<dbReference type="GO" id="GO:0050480">
    <property type="term" value="F:imidazolonepropionase activity"/>
    <property type="evidence" value="ECO:0007669"/>
    <property type="project" value="UniProtKB-UniRule"/>
</dbReference>
<evidence type="ECO:0000256" key="6">
    <source>
        <dbReference type="ARBA" id="ARBA00023004"/>
    </source>
</evidence>
<dbReference type="PANTHER" id="PTHR42752:SF1">
    <property type="entry name" value="IMIDAZOLONEPROPIONASE-RELATED"/>
    <property type="match status" value="1"/>
</dbReference>
<dbReference type="InterPro" id="IPR011059">
    <property type="entry name" value="Metal-dep_hydrolase_composite"/>
</dbReference>
<evidence type="ECO:0000256" key="4">
    <source>
        <dbReference type="ARBA" id="ARBA00022808"/>
    </source>
</evidence>
<feature type="binding site" evidence="7">
    <location>
        <position position="175"/>
    </location>
    <ligand>
        <name>4-imidazolone-5-propanoate</name>
        <dbReference type="ChEBI" id="CHEBI:77893"/>
    </ligand>
</feature>
<dbReference type="EMBL" id="RWJF01000001">
    <property type="protein sequence ID" value="RST29591.1"/>
    <property type="molecule type" value="Genomic_DNA"/>
</dbReference>
<comment type="catalytic activity">
    <reaction evidence="7">
        <text>4-imidazolone-5-propanoate + H2O = N-formimidoyl-L-glutamate</text>
        <dbReference type="Rhea" id="RHEA:23660"/>
        <dbReference type="ChEBI" id="CHEBI:15377"/>
        <dbReference type="ChEBI" id="CHEBI:58928"/>
        <dbReference type="ChEBI" id="CHEBI:77893"/>
        <dbReference type="EC" id="3.5.2.7"/>
    </reaction>
</comment>
<evidence type="ECO:0000256" key="7">
    <source>
        <dbReference type="HAMAP-Rule" id="MF_00372"/>
    </source>
</evidence>
<comment type="subcellular location">
    <subcellularLocation>
        <location evidence="7">Cytoplasm</location>
    </subcellularLocation>
</comment>
<dbReference type="PANTHER" id="PTHR42752">
    <property type="entry name" value="IMIDAZOLONEPROPIONASE"/>
    <property type="match status" value="1"/>
</dbReference>
<comment type="pathway">
    <text evidence="7">Amino-acid degradation; L-histidine degradation into L-glutamate; N-formimidoyl-L-glutamate from L-histidine: step 3/3.</text>
</comment>
<feature type="binding site" evidence="7">
    <location>
        <position position="72"/>
    </location>
    <ligand>
        <name>Fe(3+)</name>
        <dbReference type="ChEBI" id="CHEBI:29034"/>
    </ligand>
</feature>
<dbReference type="UniPathway" id="UPA00379">
    <property type="reaction ID" value="UER00551"/>
</dbReference>
<dbReference type="GO" id="GO:0008270">
    <property type="term" value="F:zinc ion binding"/>
    <property type="evidence" value="ECO:0007669"/>
    <property type="project" value="UniProtKB-UniRule"/>
</dbReference>
<dbReference type="SUPFAM" id="SSF51338">
    <property type="entry name" value="Composite domain of metallo-dependent hydrolases"/>
    <property type="match status" value="1"/>
</dbReference>
<dbReference type="GO" id="GO:0019557">
    <property type="term" value="P:L-histidine catabolic process to glutamate and formate"/>
    <property type="evidence" value="ECO:0007669"/>
    <property type="project" value="UniProtKB-UniPathway"/>
</dbReference>
<feature type="binding site" evidence="7">
    <location>
        <position position="142"/>
    </location>
    <ligand>
        <name>N-formimidoyl-L-glutamate</name>
        <dbReference type="ChEBI" id="CHEBI:58928"/>
    </ligand>
</feature>
<feature type="binding site" evidence="7">
    <location>
        <position position="241"/>
    </location>
    <ligand>
        <name>4-imidazolone-5-propanoate</name>
        <dbReference type="ChEBI" id="CHEBI:77893"/>
    </ligand>
</feature>
<feature type="binding site" evidence="7">
    <location>
        <position position="315"/>
    </location>
    <ligand>
        <name>N-formimidoyl-L-glutamate</name>
        <dbReference type="ChEBI" id="CHEBI:58928"/>
    </ligand>
</feature>
<dbReference type="AlphaFoldDB" id="A0A3R9WNE7"/>
<evidence type="ECO:0000256" key="1">
    <source>
        <dbReference type="ARBA" id="ARBA00012864"/>
    </source>
</evidence>
<feature type="binding site" evidence="7">
    <location>
        <position position="238"/>
    </location>
    <ligand>
        <name>Zn(2+)</name>
        <dbReference type="ChEBI" id="CHEBI:29105"/>
    </ligand>
</feature>
<feature type="binding site" evidence="7">
    <location>
        <position position="238"/>
    </location>
    <ligand>
        <name>Fe(3+)</name>
        <dbReference type="ChEBI" id="CHEBI:29034"/>
    </ligand>
</feature>
<comment type="function">
    <text evidence="7">Catalyzes the hydrolytic cleavage of the carbon-nitrogen bond in imidazolone-5-propanoate to yield N-formimidoyl-L-glutamate. It is the third step in the universal histidine degradation pathway.</text>
</comment>
<accession>A0A3R9WNE7</accession>
<feature type="binding site" evidence="7">
    <location>
        <position position="70"/>
    </location>
    <ligand>
        <name>Zn(2+)</name>
        <dbReference type="ChEBI" id="CHEBI:29105"/>
    </ligand>
</feature>
<name>A0A3R9WNE7_9SPHN</name>
<dbReference type="Gene3D" id="3.20.20.140">
    <property type="entry name" value="Metal-dependent hydrolases"/>
    <property type="match status" value="1"/>
</dbReference>
<dbReference type="Gene3D" id="2.30.40.10">
    <property type="entry name" value="Urease, subunit C, domain 1"/>
    <property type="match status" value="1"/>
</dbReference>
<comment type="similarity">
    <text evidence="7">Belongs to the metallo-dependent hydrolases superfamily. HutI family.</text>
</comment>
<dbReference type="Proteomes" id="UP000274661">
    <property type="component" value="Unassembled WGS sequence"/>
</dbReference>
<protein>
    <recommendedName>
        <fullName evidence="1 7">Imidazolonepropionase</fullName>
        <ecNumber evidence="1 7">3.5.2.7</ecNumber>
    </recommendedName>
    <alternativeName>
        <fullName evidence="7">Imidazolone-5-propionate hydrolase</fullName>
    </alternativeName>
</protein>
<evidence type="ECO:0000256" key="5">
    <source>
        <dbReference type="ARBA" id="ARBA00022833"/>
    </source>
</evidence>
<keyword evidence="7" id="KW-0963">Cytoplasm</keyword>
<dbReference type="GO" id="GO:0005506">
    <property type="term" value="F:iron ion binding"/>
    <property type="evidence" value="ECO:0007669"/>
    <property type="project" value="UniProtKB-UniRule"/>
</dbReference>
<feature type="binding site" evidence="7">
    <location>
        <position position="313"/>
    </location>
    <ligand>
        <name>Fe(3+)</name>
        <dbReference type="ChEBI" id="CHEBI:29034"/>
    </ligand>
</feature>
<feature type="binding site" evidence="7">
    <location>
        <position position="318"/>
    </location>
    <ligand>
        <name>4-imidazolone-5-propanoate</name>
        <dbReference type="ChEBI" id="CHEBI:77893"/>
    </ligand>
</feature>
<feature type="binding site" evidence="7">
    <location>
        <position position="72"/>
    </location>
    <ligand>
        <name>Zn(2+)</name>
        <dbReference type="ChEBI" id="CHEBI:29105"/>
    </ligand>
</feature>
<gene>
    <name evidence="7" type="primary">hutI</name>
    <name evidence="9" type="ORF">HMF7854_01145</name>
</gene>
<evidence type="ECO:0000313" key="10">
    <source>
        <dbReference type="Proteomes" id="UP000274661"/>
    </source>
</evidence>
<dbReference type="GO" id="GO:0005737">
    <property type="term" value="C:cytoplasm"/>
    <property type="evidence" value="ECO:0007669"/>
    <property type="project" value="UniProtKB-SubCell"/>
</dbReference>
<feature type="binding site" evidence="7">
    <location>
        <position position="70"/>
    </location>
    <ligand>
        <name>Fe(3+)</name>
        <dbReference type="ChEBI" id="CHEBI:29034"/>
    </ligand>
</feature>
<dbReference type="SUPFAM" id="SSF51556">
    <property type="entry name" value="Metallo-dependent hydrolases"/>
    <property type="match status" value="1"/>
</dbReference>
<feature type="binding site" evidence="7">
    <location>
        <position position="317"/>
    </location>
    <ligand>
        <name>N-formimidoyl-L-glutamate</name>
        <dbReference type="ChEBI" id="CHEBI:58928"/>
    </ligand>
</feature>
<dbReference type="RefSeq" id="WP_126717431.1">
    <property type="nucleotide sequence ID" value="NZ_RWJF01000001.1"/>
</dbReference>
<dbReference type="EC" id="3.5.2.7" evidence="1 7"/>
<dbReference type="HAMAP" id="MF_00372">
    <property type="entry name" value="HutI"/>
    <property type="match status" value="1"/>
</dbReference>
<dbReference type="InterPro" id="IPR006680">
    <property type="entry name" value="Amidohydro-rel"/>
</dbReference>
<organism evidence="9 10">
    <name type="scientific">Sphingomonas ginkgonis</name>
    <dbReference type="NCBI Taxonomy" id="2315330"/>
    <lineage>
        <taxon>Bacteria</taxon>
        <taxon>Pseudomonadati</taxon>
        <taxon>Pseudomonadota</taxon>
        <taxon>Alphaproteobacteria</taxon>
        <taxon>Sphingomonadales</taxon>
        <taxon>Sphingomonadaceae</taxon>
        <taxon>Sphingomonas</taxon>
    </lineage>
</organism>
<dbReference type="Pfam" id="PF01979">
    <property type="entry name" value="Amidohydro_1"/>
    <property type="match status" value="1"/>
</dbReference>
<dbReference type="OrthoDB" id="9776455at2"/>
<dbReference type="InterPro" id="IPR005920">
    <property type="entry name" value="HutI"/>
</dbReference>
<sequence length="401" mass="42311">MWDRLLTDCHVATMVPRPGDPLGLIMNAAVAIADGKIVRIGKRTELAGYRSAEVVPLGGAWVTPGLIDCHTHLVFGGTRAEEHALRRAGASYEEIAAAGGGIASTVAMTQAASAGELLESGRRRLRALMAGGCTTVEIKSGYGYDAASEIRLLNTVRALGRDEPVRLMPTLLALHALPQGADRDAFVDTMIDETLPAVARLGLATAVDGFCESIGFSLAEIERLFEAAENNSLRVKLHAEQLSNRGGARLAARFGALSADHLEHLDSEGADAMARADTVAVLLPGAFYCLQETVRPPVQLLRDHGVTMAVATDCNPGTSPLLNPQLAMNMACTLFGLTPEEALAGTTVNAARALGIDGEVGTLAPGKQADLCVWRIESLAELAYWIGLPGPERRIFGGQDC</sequence>
<feature type="binding site" evidence="7">
    <location>
        <position position="313"/>
    </location>
    <ligand>
        <name>Zn(2+)</name>
        <dbReference type="ChEBI" id="CHEBI:29105"/>
    </ligand>
</feature>
<keyword evidence="3 7" id="KW-0378">Hydrolase</keyword>
<comment type="cofactor">
    <cofactor evidence="7">
        <name>Zn(2+)</name>
        <dbReference type="ChEBI" id="CHEBI:29105"/>
    </cofactor>
    <cofactor evidence="7">
        <name>Fe(3+)</name>
        <dbReference type="ChEBI" id="CHEBI:29034"/>
    </cofactor>
    <text evidence="7">Binds 1 zinc or iron ion per subunit.</text>
</comment>
<keyword evidence="6 7" id="KW-0408">Iron</keyword>
<dbReference type="GO" id="GO:0019556">
    <property type="term" value="P:L-histidine catabolic process to glutamate and formamide"/>
    <property type="evidence" value="ECO:0007669"/>
    <property type="project" value="UniProtKB-UniRule"/>
</dbReference>
<comment type="caution">
    <text evidence="9">The sequence shown here is derived from an EMBL/GenBank/DDBJ whole genome shotgun (WGS) entry which is preliminary data.</text>
</comment>
<evidence type="ECO:0000259" key="8">
    <source>
        <dbReference type="Pfam" id="PF01979"/>
    </source>
</evidence>
<dbReference type="InterPro" id="IPR032466">
    <property type="entry name" value="Metal_Hydrolase"/>
</dbReference>
<evidence type="ECO:0000256" key="3">
    <source>
        <dbReference type="ARBA" id="ARBA00022801"/>
    </source>
</evidence>
<evidence type="ECO:0000256" key="2">
    <source>
        <dbReference type="ARBA" id="ARBA00022723"/>
    </source>
</evidence>
<dbReference type="CDD" id="cd01296">
    <property type="entry name" value="Imidazolone-5PH"/>
    <property type="match status" value="1"/>
</dbReference>
<reference evidence="9 10" key="1">
    <citation type="submission" date="2018-12" db="EMBL/GenBank/DDBJ databases">
        <title>Sphingomonas sp. HMF7854 Genome sequencing and assembly.</title>
        <authorList>
            <person name="Cha I."/>
            <person name="Kang H."/>
            <person name="Kim H."/>
            <person name="Kang J."/>
            <person name="Joh K."/>
        </authorList>
    </citation>
    <scope>NUCLEOTIDE SEQUENCE [LARGE SCALE GENOMIC DNA]</scope>
    <source>
        <strain evidence="9 10">HMF7854</strain>
    </source>
</reference>
<keyword evidence="4 7" id="KW-0369">Histidine metabolism</keyword>
<proteinExistence type="inferred from homology"/>
<keyword evidence="2 7" id="KW-0479">Metal-binding</keyword>
<evidence type="ECO:0000313" key="9">
    <source>
        <dbReference type="EMBL" id="RST29591.1"/>
    </source>
</evidence>
<keyword evidence="10" id="KW-1185">Reference proteome</keyword>
<dbReference type="FunFam" id="3.20.20.140:FF:000007">
    <property type="entry name" value="Imidazolonepropionase"/>
    <property type="match status" value="1"/>
</dbReference>